<feature type="transmembrane region" description="Helical" evidence="7">
    <location>
        <begin position="196"/>
        <end position="216"/>
    </location>
</feature>
<evidence type="ECO:0000256" key="7">
    <source>
        <dbReference type="SAM" id="Phobius"/>
    </source>
</evidence>
<comment type="subcellular location">
    <subcellularLocation>
        <location evidence="1">Membrane</location>
        <topology evidence="1">Multi-pass membrane protein</topology>
    </subcellularLocation>
</comment>
<keyword evidence="5 7" id="KW-0472">Membrane</keyword>
<dbReference type="GO" id="GO:0016020">
    <property type="term" value="C:membrane"/>
    <property type="evidence" value="ECO:0007669"/>
    <property type="project" value="UniProtKB-SubCell"/>
</dbReference>
<dbReference type="Proteomes" id="UP000583929">
    <property type="component" value="Unassembled WGS sequence"/>
</dbReference>
<evidence type="ECO:0000256" key="4">
    <source>
        <dbReference type="ARBA" id="ARBA00022989"/>
    </source>
</evidence>
<organism evidence="8 9">
    <name type="scientific">Cannabis sativa</name>
    <name type="common">Hemp</name>
    <name type="synonym">Marijuana</name>
    <dbReference type="NCBI Taxonomy" id="3483"/>
    <lineage>
        <taxon>Eukaryota</taxon>
        <taxon>Viridiplantae</taxon>
        <taxon>Streptophyta</taxon>
        <taxon>Embryophyta</taxon>
        <taxon>Tracheophyta</taxon>
        <taxon>Spermatophyta</taxon>
        <taxon>Magnoliopsida</taxon>
        <taxon>eudicotyledons</taxon>
        <taxon>Gunneridae</taxon>
        <taxon>Pentapetalae</taxon>
        <taxon>rosids</taxon>
        <taxon>fabids</taxon>
        <taxon>Rosales</taxon>
        <taxon>Cannabaceae</taxon>
        <taxon>Cannabis</taxon>
    </lineage>
</organism>
<feature type="transmembrane region" description="Helical" evidence="7">
    <location>
        <begin position="104"/>
        <end position="129"/>
    </location>
</feature>
<feature type="transmembrane region" description="Helical" evidence="7">
    <location>
        <begin position="429"/>
        <end position="446"/>
    </location>
</feature>
<feature type="region of interest" description="Disordered" evidence="6">
    <location>
        <begin position="1"/>
        <end position="32"/>
    </location>
</feature>
<keyword evidence="3 7" id="KW-0812">Transmembrane</keyword>
<feature type="transmembrane region" description="Helical" evidence="7">
    <location>
        <begin position="222"/>
        <end position="243"/>
    </location>
</feature>
<dbReference type="Gene3D" id="1.20.1250.20">
    <property type="entry name" value="MFS general substrate transporter like domains"/>
    <property type="match status" value="1"/>
</dbReference>
<dbReference type="SUPFAM" id="SSF103473">
    <property type="entry name" value="MFS general substrate transporter"/>
    <property type="match status" value="1"/>
</dbReference>
<feature type="transmembrane region" description="Helical" evidence="7">
    <location>
        <begin position="149"/>
        <end position="175"/>
    </location>
</feature>
<dbReference type="InterPro" id="IPR000109">
    <property type="entry name" value="POT_fam"/>
</dbReference>
<name>A0A7J6DQX8_CANSA</name>
<dbReference type="CDD" id="cd17416">
    <property type="entry name" value="MFS_NPF1_2"/>
    <property type="match status" value="1"/>
</dbReference>
<evidence type="ECO:0000256" key="1">
    <source>
        <dbReference type="ARBA" id="ARBA00004141"/>
    </source>
</evidence>
<reference evidence="8 9" key="1">
    <citation type="journal article" date="2020" name="bioRxiv">
        <title>Sequence and annotation of 42 cannabis genomes reveals extensive copy number variation in cannabinoid synthesis and pathogen resistance genes.</title>
        <authorList>
            <person name="Mckernan K.J."/>
            <person name="Helbert Y."/>
            <person name="Kane L.T."/>
            <person name="Ebling H."/>
            <person name="Zhang L."/>
            <person name="Liu B."/>
            <person name="Eaton Z."/>
            <person name="Mclaughlin S."/>
            <person name="Kingan S."/>
            <person name="Baybayan P."/>
            <person name="Concepcion G."/>
            <person name="Jordan M."/>
            <person name="Riva A."/>
            <person name="Barbazuk W."/>
            <person name="Harkins T."/>
        </authorList>
    </citation>
    <scope>NUCLEOTIDE SEQUENCE [LARGE SCALE GENOMIC DNA]</scope>
    <source>
        <strain evidence="9">cv. Jamaican Lion 4</strain>
        <tissue evidence="8">Leaf</tissue>
    </source>
</reference>
<evidence type="ECO:0000256" key="6">
    <source>
        <dbReference type="SAM" id="MobiDB-lite"/>
    </source>
</evidence>
<dbReference type="AlphaFoldDB" id="A0A7J6DQX8"/>
<dbReference type="EMBL" id="JAATIQ010000743">
    <property type="protein sequence ID" value="KAF4347989.1"/>
    <property type="molecule type" value="Genomic_DNA"/>
</dbReference>
<gene>
    <name evidence="8" type="ORF">G4B88_018828</name>
</gene>
<comment type="caution">
    <text evidence="8">The sequence shown here is derived from an EMBL/GenBank/DDBJ whole genome shotgun (WGS) entry which is preliminary data.</text>
</comment>
<dbReference type="Pfam" id="PF00854">
    <property type="entry name" value="PTR2"/>
    <property type="match status" value="1"/>
</dbReference>
<feature type="transmembrane region" description="Helical" evidence="7">
    <location>
        <begin position="503"/>
        <end position="528"/>
    </location>
</feature>
<feature type="transmembrane region" description="Helical" evidence="7">
    <location>
        <begin position="73"/>
        <end position="97"/>
    </location>
</feature>
<feature type="transmembrane region" description="Helical" evidence="7">
    <location>
        <begin position="388"/>
        <end position="408"/>
    </location>
</feature>
<evidence type="ECO:0000313" key="9">
    <source>
        <dbReference type="Proteomes" id="UP000583929"/>
    </source>
</evidence>
<dbReference type="PANTHER" id="PTHR11654">
    <property type="entry name" value="OLIGOPEPTIDE TRANSPORTER-RELATED"/>
    <property type="match status" value="1"/>
</dbReference>
<feature type="region of interest" description="Disordered" evidence="6">
    <location>
        <begin position="581"/>
        <end position="614"/>
    </location>
</feature>
<evidence type="ECO:0000256" key="5">
    <source>
        <dbReference type="ARBA" id="ARBA00023136"/>
    </source>
</evidence>
<evidence type="ECO:0000256" key="2">
    <source>
        <dbReference type="ARBA" id="ARBA00005982"/>
    </source>
</evidence>
<feature type="transmembrane region" description="Helical" evidence="7">
    <location>
        <begin position="466"/>
        <end position="491"/>
    </location>
</feature>
<dbReference type="InterPro" id="IPR036259">
    <property type="entry name" value="MFS_trans_sf"/>
</dbReference>
<comment type="similarity">
    <text evidence="2">Belongs to the major facilitator superfamily. Proton-dependent oligopeptide transporter (POT/PTR) (TC 2.A.17) family.</text>
</comment>
<keyword evidence="4 7" id="KW-1133">Transmembrane helix</keyword>
<protein>
    <submittedName>
        <fullName evidence="8">Uncharacterized protein</fullName>
    </submittedName>
</protein>
<feature type="transmembrane region" description="Helical" evidence="7">
    <location>
        <begin position="550"/>
        <end position="575"/>
    </location>
</feature>
<sequence length="614" mass="68404">MEKGDPSSSSSSPNDQYCAISSPPPSSGHERKAGGWRSIKYILGNESFEKLASMSLIGNITVYLSMQYNLSGVFLVTVVNVWSGFSNVSSLAGAFVSDAYLGKFYTLLCGTIASLLGMGIITLTAGINAFRPSHCDPESTIECPKALDWQLGILFTGLGLLSIGAGGIRPCNIAFGADQFDTRTAKGKAQMESFFNWWYFCFTFALILALTAVVYIQTSVSWTLGFAIPTICLFFSISIFLLGRHTYINVTPQGSVFTDILKVIAAAFRKRRRIVGPIETDDNSFYDPPLTDGVSELKLPRTERFKFFDKAAIITNPDELDNEGRPKNEWRLCSVQQVEQLKCLLAVLPVGVSVIGAFMTMDQNNTFGVLQAMQMDRRIGPHFLFPPGWMTIVSMVALSIWIYIYEMIYIPRTKKMTGKEKRLSMRQRIIIGIVMSILAMVVSGIVERQRRSAATKRGTFISPTTIFFLFPQFCLSGLTEAFAAVAIMEFLTMQLSENMRTVAGAIFFLCLSIASYIGSAIVNVIHSITEKTCKSPWLGNHDLNKNKLDYYYFIIAGLATINLVYFSFFATHYVVSKPERETKDDDFASSHSSHDSEFKRVLDEERGLTIHEHK</sequence>
<proteinExistence type="inferred from homology"/>
<evidence type="ECO:0000256" key="3">
    <source>
        <dbReference type="ARBA" id="ARBA00022692"/>
    </source>
</evidence>
<dbReference type="GO" id="GO:0022857">
    <property type="term" value="F:transmembrane transporter activity"/>
    <property type="evidence" value="ECO:0007669"/>
    <property type="project" value="InterPro"/>
</dbReference>
<evidence type="ECO:0000313" key="8">
    <source>
        <dbReference type="EMBL" id="KAF4347989.1"/>
    </source>
</evidence>
<keyword evidence="9" id="KW-1185">Reference proteome</keyword>
<accession>A0A7J6DQX8</accession>